<organism evidence="10 11">
    <name type="scientific">Agaribacter flavus</name>
    <dbReference type="NCBI Taxonomy" id="1902781"/>
    <lineage>
        <taxon>Bacteria</taxon>
        <taxon>Pseudomonadati</taxon>
        <taxon>Pseudomonadota</taxon>
        <taxon>Gammaproteobacteria</taxon>
        <taxon>Alteromonadales</taxon>
        <taxon>Alteromonadaceae</taxon>
        <taxon>Agaribacter</taxon>
    </lineage>
</organism>
<dbReference type="InterPro" id="IPR018950">
    <property type="entry name" value="DiS-bond_isomerase_DsbC/G_N"/>
</dbReference>
<keyword evidence="11" id="KW-1185">Reference proteome</keyword>
<evidence type="ECO:0000313" key="11">
    <source>
        <dbReference type="Proteomes" id="UP001595478"/>
    </source>
</evidence>
<dbReference type="PANTHER" id="PTHR35272:SF3">
    <property type="entry name" value="THIOL:DISULFIDE INTERCHANGE PROTEIN DSBC"/>
    <property type="match status" value="1"/>
</dbReference>
<evidence type="ECO:0000256" key="6">
    <source>
        <dbReference type="ARBA" id="ARBA00023284"/>
    </source>
</evidence>
<dbReference type="NCBIfam" id="NF008129">
    <property type="entry name" value="PRK10877.1"/>
    <property type="match status" value="1"/>
</dbReference>
<accession>A0ABV7FPE3</accession>
<dbReference type="Pfam" id="PF13098">
    <property type="entry name" value="Thioredoxin_2"/>
    <property type="match status" value="1"/>
</dbReference>
<dbReference type="GO" id="GO:0003756">
    <property type="term" value="F:protein disulfide isomerase activity"/>
    <property type="evidence" value="ECO:0007669"/>
    <property type="project" value="UniProtKB-EC"/>
</dbReference>
<evidence type="ECO:0000256" key="7">
    <source>
        <dbReference type="RuleBase" id="RU364038"/>
    </source>
</evidence>
<evidence type="ECO:0000256" key="4">
    <source>
        <dbReference type="ARBA" id="ARBA00022764"/>
    </source>
</evidence>
<dbReference type="InterPro" id="IPR012336">
    <property type="entry name" value="Thioredoxin-like_fold"/>
</dbReference>
<dbReference type="EMBL" id="JBHRSW010000018">
    <property type="protein sequence ID" value="MFC3122193.1"/>
    <property type="molecule type" value="Genomic_DNA"/>
</dbReference>
<comment type="caution">
    <text evidence="10">The sequence shown here is derived from an EMBL/GenBank/DDBJ whole genome shotgun (WGS) entry which is preliminary data.</text>
</comment>
<feature type="domain" description="Disulphide bond isomerase DsbC/G N-terminal" evidence="8">
    <location>
        <begin position="38"/>
        <end position="97"/>
    </location>
</feature>
<dbReference type="InterPro" id="IPR009094">
    <property type="entry name" value="DiS-bond_isomerase_DsbC/G_N_sf"/>
</dbReference>
<evidence type="ECO:0000256" key="5">
    <source>
        <dbReference type="ARBA" id="ARBA00023157"/>
    </source>
</evidence>
<dbReference type="InterPro" id="IPR033954">
    <property type="entry name" value="DiS-bond_Isoase_DsbC/G"/>
</dbReference>
<dbReference type="InterPro" id="IPR051470">
    <property type="entry name" value="Thiol:disulfide_interchange"/>
</dbReference>
<gene>
    <name evidence="10" type="primary">dsbC</name>
    <name evidence="10" type="ORF">ACFOHL_11235</name>
</gene>
<evidence type="ECO:0000256" key="2">
    <source>
        <dbReference type="ARBA" id="ARBA00009813"/>
    </source>
</evidence>
<keyword evidence="3 7" id="KW-0732">Signal</keyword>
<dbReference type="InterPro" id="IPR036249">
    <property type="entry name" value="Thioredoxin-like_sf"/>
</dbReference>
<dbReference type="Gene3D" id="3.40.30.10">
    <property type="entry name" value="Glutaredoxin"/>
    <property type="match status" value="1"/>
</dbReference>
<reference evidence="11" key="1">
    <citation type="journal article" date="2019" name="Int. J. Syst. Evol. Microbiol.">
        <title>The Global Catalogue of Microorganisms (GCM) 10K type strain sequencing project: providing services to taxonomists for standard genome sequencing and annotation.</title>
        <authorList>
            <consortium name="The Broad Institute Genomics Platform"/>
            <consortium name="The Broad Institute Genome Sequencing Center for Infectious Disease"/>
            <person name="Wu L."/>
            <person name="Ma J."/>
        </authorList>
    </citation>
    <scope>NUCLEOTIDE SEQUENCE [LARGE SCALE GENOMIC DNA]</scope>
    <source>
        <strain evidence="11">KCTC 52473</strain>
    </source>
</reference>
<evidence type="ECO:0000256" key="3">
    <source>
        <dbReference type="ARBA" id="ARBA00022729"/>
    </source>
</evidence>
<evidence type="ECO:0000256" key="1">
    <source>
        <dbReference type="ARBA" id="ARBA00004418"/>
    </source>
</evidence>
<feature type="signal peptide" evidence="7">
    <location>
        <begin position="1"/>
        <end position="27"/>
    </location>
</feature>
<feature type="domain" description="Thioredoxin-like fold" evidence="9">
    <location>
        <begin position="120"/>
        <end position="243"/>
    </location>
</feature>
<keyword evidence="10" id="KW-0413">Isomerase</keyword>
<dbReference type="CDD" id="cd03020">
    <property type="entry name" value="DsbA_DsbC_DsbG"/>
    <property type="match status" value="1"/>
</dbReference>
<dbReference type="SUPFAM" id="SSF54423">
    <property type="entry name" value="DsbC/DsbG N-terminal domain-like"/>
    <property type="match status" value="1"/>
</dbReference>
<dbReference type="PANTHER" id="PTHR35272">
    <property type="entry name" value="THIOL:DISULFIDE INTERCHANGE PROTEIN DSBC-RELATED"/>
    <property type="match status" value="1"/>
</dbReference>
<evidence type="ECO:0000259" key="8">
    <source>
        <dbReference type="Pfam" id="PF10411"/>
    </source>
</evidence>
<comment type="subcellular location">
    <subcellularLocation>
        <location evidence="1 7">Periplasm</location>
    </subcellularLocation>
</comment>
<dbReference type="Gene3D" id="3.10.450.70">
    <property type="entry name" value="Disulphide bond isomerase, DsbC/G, N-terminal"/>
    <property type="match status" value="1"/>
</dbReference>
<feature type="chain" id="PRO_5045006074" description="Thiol:disulfide interchange protein" evidence="7">
    <location>
        <begin position="28"/>
        <end position="248"/>
    </location>
</feature>
<evidence type="ECO:0000259" key="9">
    <source>
        <dbReference type="Pfam" id="PF13098"/>
    </source>
</evidence>
<keyword evidence="6 7" id="KW-0676">Redox-active center</keyword>
<proteinExistence type="inferred from homology"/>
<comment type="similarity">
    <text evidence="2 7">Belongs to the thioredoxin family. DsbC subfamily.</text>
</comment>
<protein>
    <recommendedName>
        <fullName evidence="7">Thiol:disulfide interchange protein</fullName>
    </recommendedName>
</protein>
<dbReference type="RefSeq" id="WP_376920327.1">
    <property type="nucleotide sequence ID" value="NZ_JBHRSW010000018.1"/>
</dbReference>
<evidence type="ECO:0000313" key="10">
    <source>
        <dbReference type="EMBL" id="MFC3122193.1"/>
    </source>
</evidence>
<sequence length="248" mass="26866">MLKHKIFQKLTSLLTFGALVLSASALAQTAIDVKSKSFTDSLGQKLQLRIDAVADSPVPGLVQLYTDRGLFYASDDGKHFLQARVYNVENSIVDVTENALKDMRVSGMEKFADSAIVFKAKNEKHVINVFTDATCGYCRKLHNEMDQLNDLGITVRYLAFPRAGVGSSVYKDAVSIWCAKDPQDAITRAKAGETVASAHCENQVAEQYNFGKQIGVNGTPNIVFPDGSVIPGYQPAKMLADALAQAAG</sequence>
<dbReference type="SUPFAM" id="SSF52833">
    <property type="entry name" value="Thioredoxin-like"/>
    <property type="match status" value="1"/>
</dbReference>
<name>A0ABV7FPE3_9ALTE</name>
<keyword evidence="4 7" id="KW-0574">Periplasm</keyword>
<comment type="function">
    <text evidence="7">Required for disulfide bond formation in some periplasmic proteins. Acts by transferring its disulfide bond to other proteins and is reduced in the process.</text>
</comment>
<dbReference type="Pfam" id="PF10411">
    <property type="entry name" value="DsbC_N"/>
    <property type="match status" value="1"/>
</dbReference>
<dbReference type="Proteomes" id="UP001595478">
    <property type="component" value="Unassembled WGS sequence"/>
</dbReference>
<keyword evidence="5" id="KW-1015">Disulfide bond</keyword>